<dbReference type="Gene3D" id="3.30.70.270">
    <property type="match status" value="1"/>
</dbReference>
<comment type="caution">
    <text evidence="5">The sequence shown here is derived from an EMBL/GenBank/DDBJ whole genome shotgun (WGS) entry which is preliminary data.</text>
</comment>
<feature type="compositionally biased region" description="Acidic residues" evidence="3">
    <location>
        <begin position="537"/>
        <end position="554"/>
    </location>
</feature>
<protein>
    <submittedName>
        <fullName evidence="5">DNA/RNA polymerase</fullName>
    </submittedName>
</protein>
<name>A0AAN6TXZ2_9PEZI</name>
<keyword evidence="6" id="KW-1185">Reference proteome</keyword>
<dbReference type="Gene3D" id="3.30.1490.100">
    <property type="entry name" value="DNA polymerase, Y-family, little finger domain"/>
    <property type="match status" value="1"/>
</dbReference>
<evidence type="ECO:0000313" key="5">
    <source>
        <dbReference type="EMBL" id="KAK4122609.1"/>
    </source>
</evidence>
<evidence type="ECO:0000256" key="2">
    <source>
        <dbReference type="ARBA" id="ARBA00023128"/>
    </source>
</evidence>
<feature type="region of interest" description="Disordered" evidence="3">
    <location>
        <begin position="305"/>
        <end position="336"/>
    </location>
</feature>
<dbReference type="GO" id="GO:0005739">
    <property type="term" value="C:mitochondrion"/>
    <property type="evidence" value="ECO:0007669"/>
    <property type="project" value="UniProtKB-SubCell"/>
</dbReference>
<dbReference type="PANTHER" id="PTHR46404">
    <property type="entry name" value="DNA POLYMERASE IOTA"/>
    <property type="match status" value="1"/>
</dbReference>
<reference evidence="5" key="1">
    <citation type="journal article" date="2023" name="Mol. Phylogenet. Evol.">
        <title>Genome-scale phylogeny and comparative genomics of the fungal order Sordariales.</title>
        <authorList>
            <person name="Hensen N."/>
            <person name="Bonometti L."/>
            <person name="Westerberg I."/>
            <person name="Brannstrom I.O."/>
            <person name="Guillou S."/>
            <person name="Cros-Aarteil S."/>
            <person name="Calhoun S."/>
            <person name="Haridas S."/>
            <person name="Kuo A."/>
            <person name="Mondo S."/>
            <person name="Pangilinan J."/>
            <person name="Riley R."/>
            <person name="LaButti K."/>
            <person name="Andreopoulos B."/>
            <person name="Lipzen A."/>
            <person name="Chen C."/>
            <person name="Yan M."/>
            <person name="Daum C."/>
            <person name="Ng V."/>
            <person name="Clum A."/>
            <person name="Steindorff A."/>
            <person name="Ohm R.A."/>
            <person name="Martin F."/>
            <person name="Silar P."/>
            <person name="Natvig D.O."/>
            <person name="Lalanne C."/>
            <person name="Gautier V."/>
            <person name="Ament-Velasquez S.L."/>
            <person name="Kruys A."/>
            <person name="Hutchinson M.I."/>
            <person name="Powell A.J."/>
            <person name="Barry K."/>
            <person name="Miller A.N."/>
            <person name="Grigoriev I.V."/>
            <person name="Debuchy R."/>
            <person name="Gladieux P."/>
            <person name="Hiltunen Thoren M."/>
            <person name="Johannesson H."/>
        </authorList>
    </citation>
    <scope>NUCLEOTIDE SEQUENCE</scope>
    <source>
        <strain evidence="5">CBS 731.68</strain>
    </source>
</reference>
<reference evidence="5" key="2">
    <citation type="submission" date="2023-05" db="EMBL/GenBank/DDBJ databases">
        <authorList>
            <consortium name="Lawrence Berkeley National Laboratory"/>
            <person name="Steindorff A."/>
            <person name="Hensen N."/>
            <person name="Bonometti L."/>
            <person name="Westerberg I."/>
            <person name="Brannstrom I.O."/>
            <person name="Guillou S."/>
            <person name="Cros-Aarteil S."/>
            <person name="Calhoun S."/>
            <person name="Haridas S."/>
            <person name="Kuo A."/>
            <person name="Mondo S."/>
            <person name="Pangilinan J."/>
            <person name="Riley R."/>
            <person name="Labutti K."/>
            <person name="Andreopoulos B."/>
            <person name="Lipzen A."/>
            <person name="Chen C."/>
            <person name="Yanf M."/>
            <person name="Daum C."/>
            <person name="Ng V."/>
            <person name="Clum A."/>
            <person name="Ohm R."/>
            <person name="Martin F."/>
            <person name="Silar P."/>
            <person name="Natvig D."/>
            <person name="Lalanne C."/>
            <person name="Gautier V."/>
            <person name="Ament-Velasquez S.L."/>
            <person name="Kruys A."/>
            <person name="Hutchinson M.I."/>
            <person name="Powell A.J."/>
            <person name="Barry K."/>
            <person name="Miller A.N."/>
            <person name="Grigoriev I.V."/>
            <person name="Debuchy R."/>
            <person name="Gladieux P."/>
            <person name="Thoren M.H."/>
            <person name="Johannesson H."/>
        </authorList>
    </citation>
    <scope>NUCLEOTIDE SEQUENCE</scope>
    <source>
        <strain evidence="5">CBS 731.68</strain>
    </source>
</reference>
<feature type="region of interest" description="Disordered" evidence="3">
    <location>
        <begin position="513"/>
        <end position="554"/>
    </location>
</feature>
<dbReference type="PANTHER" id="PTHR46404:SF1">
    <property type="entry name" value="DNA POLYMERASE IOTA"/>
    <property type="match status" value="1"/>
</dbReference>
<dbReference type="EMBL" id="MU853230">
    <property type="protein sequence ID" value="KAK4122609.1"/>
    <property type="molecule type" value="Genomic_DNA"/>
</dbReference>
<dbReference type="InterPro" id="IPR043128">
    <property type="entry name" value="Rev_trsase/Diguanyl_cyclase"/>
</dbReference>
<dbReference type="GeneID" id="87829867"/>
<proteinExistence type="predicted"/>
<evidence type="ECO:0000313" key="6">
    <source>
        <dbReference type="Proteomes" id="UP001302602"/>
    </source>
</evidence>
<accession>A0AAN6TXZ2</accession>
<feature type="domain" description="UmuC" evidence="4">
    <location>
        <begin position="1"/>
        <end position="187"/>
    </location>
</feature>
<feature type="region of interest" description="Disordered" evidence="3">
    <location>
        <begin position="415"/>
        <end position="438"/>
    </location>
</feature>
<comment type="subcellular location">
    <subcellularLocation>
        <location evidence="1">Mitochondrion</location>
    </subcellularLocation>
</comment>
<dbReference type="Pfam" id="PF00817">
    <property type="entry name" value="IMS"/>
    <property type="match status" value="1"/>
</dbReference>
<evidence type="ECO:0000256" key="3">
    <source>
        <dbReference type="SAM" id="MobiDB-lite"/>
    </source>
</evidence>
<dbReference type="GO" id="GO:0003684">
    <property type="term" value="F:damaged DNA binding"/>
    <property type="evidence" value="ECO:0007669"/>
    <property type="project" value="InterPro"/>
</dbReference>
<dbReference type="PROSITE" id="PS50173">
    <property type="entry name" value="UMUC"/>
    <property type="match status" value="1"/>
</dbReference>
<dbReference type="InterPro" id="IPR001126">
    <property type="entry name" value="UmuC"/>
</dbReference>
<keyword evidence="2" id="KW-0496">Mitochondrion</keyword>
<dbReference type="AlphaFoldDB" id="A0AAN6TXZ2"/>
<evidence type="ECO:0000256" key="1">
    <source>
        <dbReference type="ARBA" id="ARBA00004173"/>
    </source>
</evidence>
<dbReference type="InterPro" id="IPR036775">
    <property type="entry name" value="DNA_pol_Y-fam_lit_finger_sf"/>
</dbReference>
<dbReference type="GO" id="GO:0003887">
    <property type="term" value="F:DNA-directed DNA polymerase activity"/>
    <property type="evidence" value="ECO:0007669"/>
    <property type="project" value="TreeGrafter"/>
</dbReference>
<dbReference type="GO" id="GO:0070987">
    <property type="term" value="P:error-free translesion synthesis"/>
    <property type="evidence" value="ECO:0007669"/>
    <property type="project" value="UniProtKB-ARBA"/>
</dbReference>
<evidence type="ECO:0000259" key="4">
    <source>
        <dbReference type="PROSITE" id="PS50173"/>
    </source>
</evidence>
<gene>
    <name evidence="5" type="ORF">N657DRAFT_646313</name>
</gene>
<dbReference type="GO" id="GO:0006281">
    <property type="term" value="P:DNA repair"/>
    <property type="evidence" value="ECO:0007669"/>
    <property type="project" value="InterPro"/>
</dbReference>
<dbReference type="InterPro" id="IPR043502">
    <property type="entry name" value="DNA/RNA_pol_sf"/>
</dbReference>
<organism evidence="5 6">
    <name type="scientific">Parathielavia appendiculata</name>
    <dbReference type="NCBI Taxonomy" id="2587402"/>
    <lineage>
        <taxon>Eukaryota</taxon>
        <taxon>Fungi</taxon>
        <taxon>Dikarya</taxon>
        <taxon>Ascomycota</taxon>
        <taxon>Pezizomycotina</taxon>
        <taxon>Sordariomycetes</taxon>
        <taxon>Sordariomycetidae</taxon>
        <taxon>Sordariales</taxon>
        <taxon>Chaetomiaceae</taxon>
        <taxon>Parathielavia</taxon>
    </lineage>
</organism>
<sequence length="583" mass="64266">MPIAEAKIICPNLVLADGEDLSPFRDVSKRLYAMLRSYSWNGKIERLGLDEVFMDVTDMVSYNVELLNRNALPQSYFCLSRTDPEAGFEYDAMSFAGCVYGEESVQNVENLLYMRLLLGSHLAQYLRLRIEDEGYTTACGIATNKVLAKLVGDKNKPRNQTTLLALGEEDILSFMDSHPLRRVPGIGFRTTSILESFVLKKKPDTNMHSMECSTTVGQVRTHPSISPPILERLLSGPGAEKGLGSKVWSLLHGVDDADVKPARDVPTQISIEDTYKGIQPHEIRRELHAITASLLRRMHIDLLDDTTTTTTSPPPPTSNQHHNHRHPSSKSTPTMTAKKWLAQPKTLRLSTRQYIPLSEHQYHQQNNDPSAWARTSRSCTLPSFALDISLPLEQIATRLVDETLLPLFWKMNPNPPVEPSKPKDAAGGVSGGGGGESEQRNKAWGIGLINVCVTNMVGAGSAGARDIGEMFRGVHRRNDGTGAVVAEAVGMRSHDCDNDGAGDDGLGERRREATTGLEVERSGNGGDDDLEVVRDDGEGEDDGTWDNDTDTSEGDVDRCALCDRFIPRFALSAHERYHSMEDS</sequence>
<dbReference type="RefSeq" id="XP_062646380.1">
    <property type="nucleotide sequence ID" value="XM_062793098.1"/>
</dbReference>
<dbReference type="SUPFAM" id="SSF56672">
    <property type="entry name" value="DNA/RNA polymerases"/>
    <property type="match status" value="1"/>
</dbReference>
<dbReference type="Proteomes" id="UP001302602">
    <property type="component" value="Unassembled WGS sequence"/>
</dbReference>